<dbReference type="EMBL" id="ACIL03000021">
    <property type="protein sequence ID" value="ESL01676.1"/>
    <property type="molecule type" value="Genomic_DNA"/>
</dbReference>
<protein>
    <submittedName>
        <fullName evidence="1">Uncharacterized protein</fullName>
    </submittedName>
</protein>
<dbReference type="Proteomes" id="UP000018227">
    <property type="component" value="Unassembled WGS sequence"/>
</dbReference>
<dbReference type="HOGENOM" id="CLU_3197634_0_0_9"/>
<proteinExistence type="predicted"/>
<dbReference type="AlphaFoldDB" id="V2Y1W3"/>
<name>V2Y1W3_9FIRM</name>
<gene>
    <name evidence="1" type="ORF">GCWU0000282_003237</name>
</gene>
<keyword evidence="2" id="KW-1185">Reference proteome</keyword>
<evidence type="ECO:0000313" key="1">
    <source>
        <dbReference type="EMBL" id="ESL01676.1"/>
    </source>
</evidence>
<reference evidence="1 2" key="1">
    <citation type="submission" date="2013-06" db="EMBL/GenBank/DDBJ databases">
        <authorList>
            <person name="Weinstock G."/>
            <person name="Sodergren E."/>
            <person name="Clifton S."/>
            <person name="Fulton L."/>
            <person name="Fulton B."/>
            <person name="Courtney L."/>
            <person name="Fronick C."/>
            <person name="Harrison M."/>
            <person name="Strong C."/>
            <person name="Farmer C."/>
            <person name="Delahaunty K."/>
            <person name="Markovic C."/>
            <person name="Hall O."/>
            <person name="Minx P."/>
            <person name="Tomlinson C."/>
            <person name="Mitreva M."/>
            <person name="Nelson J."/>
            <person name="Hou S."/>
            <person name="Wollam A."/>
            <person name="Pepin K.H."/>
            <person name="Johnson M."/>
            <person name="Bhonagiri V."/>
            <person name="Nash W.E."/>
            <person name="Warren W."/>
            <person name="Chinwalla A."/>
            <person name="Mardis E.R."/>
            <person name="Wilson R.K."/>
        </authorList>
    </citation>
    <scope>NUCLEOTIDE SEQUENCE [LARGE SCALE GENOMIC DNA]</scope>
    <source>
        <strain evidence="1 2">ATCC 51271</strain>
    </source>
</reference>
<organism evidence="1 2">
    <name type="scientific">Catonella morbi ATCC 51271</name>
    <dbReference type="NCBI Taxonomy" id="592026"/>
    <lineage>
        <taxon>Bacteria</taxon>
        <taxon>Bacillati</taxon>
        <taxon>Bacillota</taxon>
        <taxon>Clostridia</taxon>
        <taxon>Lachnospirales</taxon>
        <taxon>Lachnospiraceae</taxon>
        <taxon>Catonella</taxon>
    </lineage>
</organism>
<accession>V2Y1W3</accession>
<comment type="caution">
    <text evidence="1">The sequence shown here is derived from an EMBL/GenBank/DDBJ whole genome shotgun (WGS) entry which is preliminary data.</text>
</comment>
<sequence length="45" mass="5113">MNNQGSGMNGGRKYFDSAALFLFCEATNSQNKERIFTLHSRIFPL</sequence>
<dbReference type="STRING" id="592026.GCWU0000282_003237"/>
<evidence type="ECO:0000313" key="2">
    <source>
        <dbReference type="Proteomes" id="UP000018227"/>
    </source>
</evidence>